<organism evidence="2 3">
    <name type="scientific">Candidatus Falkowbacteria bacterium CG10_big_fil_rev_8_21_14_0_10_39_9</name>
    <dbReference type="NCBI Taxonomy" id="1974566"/>
    <lineage>
        <taxon>Bacteria</taxon>
        <taxon>Candidatus Falkowiibacteriota</taxon>
    </lineage>
</organism>
<comment type="caution">
    <text evidence="2">The sequence shown here is derived from an EMBL/GenBank/DDBJ whole genome shotgun (WGS) entry which is preliminary data.</text>
</comment>
<evidence type="ECO:0000256" key="1">
    <source>
        <dbReference type="SAM" id="MobiDB-lite"/>
    </source>
</evidence>
<evidence type="ECO:0000313" key="3">
    <source>
        <dbReference type="Proteomes" id="UP000228900"/>
    </source>
</evidence>
<dbReference type="AlphaFoldDB" id="A0A2M6WRA6"/>
<reference evidence="3" key="1">
    <citation type="submission" date="2017-09" db="EMBL/GenBank/DDBJ databases">
        <title>Depth-based differentiation of microbial function through sediment-hosted aquifers and enrichment of novel symbionts in the deep terrestrial subsurface.</title>
        <authorList>
            <person name="Probst A.J."/>
            <person name="Ladd B."/>
            <person name="Jarett J.K."/>
            <person name="Geller-Mcgrath D.E."/>
            <person name="Sieber C.M.K."/>
            <person name="Emerson J.B."/>
            <person name="Anantharaman K."/>
            <person name="Thomas B.C."/>
            <person name="Malmstrom R."/>
            <person name="Stieglmeier M."/>
            <person name="Klingl A."/>
            <person name="Woyke T."/>
            <person name="Ryan C.M."/>
            <person name="Banfield J.F."/>
        </authorList>
    </citation>
    <scope>NUCLEOTIDE SEQUENCE [LARGE SCALE GENOMIC DNA]</scope>
</reference>
<gene>
    <name evidence="2" type="ORF">COT98_00265</name>
</gene>
<evidence type="ECO:0000313" key="2">
    <source>
        <dbReference type="EMBL" id="PIT95338.1"/>
    </source>
</evidence>
<name>A0A2M6WRA6_9BACT</name>
<sequence>MFPIKLYEEFEHKLGPDETYYKDPMASLMDLCSSLQRGEQLWFQILIVPTDFEWVKEADAEVEKIVGKKPVASFPNKVVDFIVAVITQISEAIYSLWGDIEDKEKDFKPLSMVELKPKQKKQVEALHEKISKLGFLAKLRTVYIAKKEVYMPKKVASGFVGYIKQFAALDLNSFKPDMKYTATSTAYFARVKRLNQKKTKIVNNYINRDVSAGRIPGIYNIAELASIWHFPLEATTKAPFIQKAPMKKAKPPLSLPTDDSITTFQELLEPIYSLDEKKLVNNNPVPKEEVTDSKPAGPPTNLPFG</sequence>
<protein>
    <submittedName>
        <fullName evidence="2">Uncharacterized protein</fullName>
    </submittedName>
</protein>
<dbReference type="EMBL" id="PFAQ01000006">
    <property type="protein sequence ID" value="PIT95338.1"/>
    <property type="molecule type" value="Genomic_DNA"/>
</dbReference>
<accession>A0A2M6WRA6</accession>
<feature type="region of interest" description="Disordered" evidence="1">
    <location>
        <begin position="283"/>
        <end position="305"/>
    </location>
</feature>
<proteinExistence type="predicted"/>
<feature type="compositionally biased region" description="Pro residues" evidence="1">
    <location>
        <begin position="296"/>
        <end position="305"/>
    </location>
</feature>
<dbReference type="Proteomes" id="UP000228900">
    <property type="component" value="Unassembled WGS sequence"/>
</dbReference>